<dbReference type="Pfam" id="PF13811">
    <property type="entry name" value="DUF4186"/>
    <property type="match status" value="1"/>
</dbReference>
<evidence type="ECO:0000313" key="2">
    <source>
        <dbReference type="Proteomes" id="UP000031656"/>
    </source>
</evidence>
<evidence type="ECO:0000313" key="1">
    <source>
        <dbReference type="EMBL" id="AHK70522.1"/>
    </source>
</evidence>
<sequence>MSRFDPEELFERLARSRFRTRFHLDDQARVYLESRGLDAVMEHGAAFIAERLAPAHPPRDGKQTPMRGHPVFIAQHATGACCRSCLSKWHGMAPGKALTPEQQAQILLVLRSWIERDFGHTVPSSPAQGALF</sequence>
<dbReference type="InterPro" id="IPR020378">
    <property type="entry name" value="DUF4186"/>
</dbReference>
<gene>
    <name evidence="1" type="ORF">GLS_c06080</name>
</gene>
<dbReference type="KEGG" id="goy:GLS_c06080"/>
<name>A0A067Z351_GLUOY</name>
<accession>A0A067Z351</accession>
<dbReference type="EMBL" id="CP004373">
    <property type="protein sequence ID" value="AHK70522.1"/>
    <property type="molecule type" value="Genomic_DNA"/>
</dbReference>
<protein>
    <submittedName>
        <fullName evidence="1">DUF4186 family protein</fullName>
    </submittedName>
</protein>
<dbReference type="HOGENOM" id="CLU_132148_1_0_5"/>
<proteinExistence type="predicted"/>
<dbReference type="AlphaFoldDB" id="A0A067Z351"/>
<dbReference type="Proteomes" id="UP000031656">
    <property type="component" value="Chromosome"/>
</dbReference>
<dbReference type="RefSeq" id="WP_080691881.1">
    <property type="nucleotide sequence ID" value="NZ_CP004373.1"/>
</dbReference>
<dbReference type="GeneID" id="56906792"/>
<reference evidence="1 2" key="1">
    <citation type="journal article" date="2015" name="Appl. Microbiol. Biotechnol.">
        <title>The consequence of an additional NADH dehydrogenase paralog on the growth of Gluconobacter oxydans DSM3504.</title>
        <authorList>
            <person name="Kostner D."/>
            <person name="Luchterhand B."/>
            <person name="Junker A."/>
            <person name="Volland S."/>
            <person name="Daniel R."/>
            <person name="Buchs J."/>
            <person name="Liebl W."/>
            <person name="Ehrenreich A."/>
        </authorList>
    </citation>
    <scope>NUCLEOTIDE SEQUENCE [LARGE SCALE GENOMIC DNA]</scope>
    <source>
        <strain evidence="1">DSM 3504</strain>
    </source>
</reference>
<organism evidence="1 2">
    <name type="scientific">Gluconobacter oxydans DSM 3504</name>
    <dbReference type="NCBI Taxonomy" id="1288313"/>
    <lineage>
        <taxon>Bacteria</taxon>
        <taxon>Pseudomonadati</taxon>
        <taxon>Pseudomonadota</taxon>
        <taxon>Alphaproteobacteria</taxon>
        <taxon>Acetobacterales</taxon>
        <taxon>Acetobacteraceae</taxon>
        <taxon>Gluconobacter</taxon>
    </lineage>
</organism>